<dbReference type="GO" id="GO:0006865">
    <property type="term" value="P:amino acid transport"/>
    <property type="evidence" value="ECO:0007669"/>
    <property type="project" value="TreeGrafter"/>
</dbReference>
<dbReference type="SUPFAM" id="SSF53850">
    <property type="entry name" value="Periplasmic binding protein-like II"/>
    <property type="match status" value="1"/>
</dbReference>
<comment type="caution">
    <text evidence="6">The sequence shown here is derived from an EMBL/GenBank/DDBJ whole genome shotgun (WGS) entry which is preliminary data.</text>
</comment>
<sequence>MFAKRLSAAVAASICFAMPAMADKLDEIKDRGVLKCGIHLGKAGFATPDAEGTWQGFDVDYCRALAAAVLGDATKVEFSTMSSKNRLTALVTDEIDVLSRTTTFTATRDMRNGVDVTTPWFYDGQGFLVKKALGVSSAADLSGATVCTYPGTTSERNVNDFFETNGMTYKALIIEGSAEAKTAYLAGRCDVITNDRSALAATRLGMSDADAHILLPDVISKEPLGPYVKAGEGRWRDVAAWTAMALIAAEEMGVTKANAASMADTGGPGIKRLLGSEGSIGEGLGLETGWARAAIEAVGNYGELFDRHLGANSPLAFERGLNAQWNEGGLLYAYPFR</sequence>
<feature type="chain" id="PRO_5015649476" evidence="4">
    <location>
        <begin position="23"/>
        <end position="337"/>
    </location>
</feature>
<evidence type="ECO:0000259" key="5">
    <source>
        <dbReference type="SMART" id="SM00062"/>
    </source>
</evidence>
<accession>A0A2T6C840</accession>
<dbReference type="InterPro" id="IPR051455">
    <property type="entry name" value="Bact_solute-bind_prot3"/>
</dbReference>
<name>A0A2T6C840_9RHOB</name>
<dbReference type="CDD" id="cd13692">
    <property type="entry name" value="PBP2_BztA"/>
    <property type="match status" value="1"/>
</dbReference>
<evidence type="ECO:0000313" key="7">
    <source>
        <dbReference type="Proteomes" id="UP000244092"/>
    </source>
</evidence>
<comment type="similarity">
    <text evidence="1">Belongs to the bacterial solute-binding protein 3 family.</text>
</comment>
<organism evidence="6 7">
    <name type="scientific">Sulfitobacter mediterraneus</name>
    <dbReference type="NCBI Taxonomy" id="83219"/>
    <lineage>
        <taxon>Bacteria</taxon>
        <taxon>Pseudomonadati</taxon>
        <taxon>Pseudomonadota</taxon>
        <taxon>Alphaproteobacteria</taxon>
        <taxon>Rhodobacterales</taxon>
        <taxon>Roseobacteraceae</taxon>
        <taxon>Sulfitobacter</taxon>
    </lineage>
</organism>
<dbReference type="AlphaFoldDB" id="A0A2T6C840"/>
<dbReference type="OrthoDB" id="9777941at2"/>
<evidence type="ECO:0000256" key="3">
    <source>
        <dbReference type="ARBA" id="ARBA00022729"/>
    </source>
</evidence>
<reference evidence="6 7" key="1">
    <citation type="submission" date="2018-04" db="EMBL/GenBank/DDBJ databases">
        <title>Genomic Encyclopedia of Archaeal and Bacterial Type Strains, Phase II (KMG-II): from individual species to whole genera.</title>
        <authorList>
            <person name="Goeker M."/>
        </authorList>
    </citation>
    <scope>NUCLEOTIDE SEQUENCE [LARGE SCALE GENOMIC DNA]</scope>
    <source>
        <strain evidence="6 7">DSM 12244</strain>
    </source>
</reference>
<feature type="signal peptide" evidence="4">
    <location>
        <begin position="1"/>
        <end position="22"/>
    </location>
</feature>
<dbReference type="PANTHER" id="PTHR30085">
    <property type="entry name" value="AMINO ACID ABC TRANSPORTER PERMEASE"/>
    <property type="match status" value="1"/>
</dbReference>
<keyword evidence="3 4" id="KW-0732">Signal</keyword>
<keyword evidence="2" id="KW-0813">Transport</keyword>
<evidence type="ECO:0000256" key="1">
    <source>
        <dbReference type="ARBA" id="ARBA00010333"/>
    </source>
</evidence>
<dbReference type="PANTHER" id="PTHR30085:SF7">
    <property type="entry name" value="AMINO-ACID ABC TRANSPORTER-BINDING PROTEIN YHDW-RELATED"/>
    <property type="match status" value="1"/>
</dbReference>
<evidence type="ECO:0000256" key="4">
    <source>
        <dbReference type="SAM" id="SignalP"/>
    </source>
</evidence>
<evidence type="ECO:0000313" key="6">
    <source>
        <dbReference type="EMBL" id="PTX64477.1"/>
    </source>
</evidence>
<dbReference type="Proteomes" id="UP000244092">
    <property type="component" value="Unassembled WGS sequence"/>
</dbReference>
<dbReference type="RefSeq" id="WP_025046837.1">
    <property type="nucleotide sequence ID" value="NZ_QBKU01000016.1"/>
</dbReference>
<proteinExistence type="inferred from homology"/>
<protein>
    <submittedName>
        <fullName evidence="6">Amino acid ABC transporter substrate-binding protein (PAAT family)</fullName>
    </submittedName>
</protein>
<feature type="domain" description="Solute-binding protein family 3/N-terminal" evidence="5">
    <location>
        <begin position="33"/>
        <end position="262"/>
    </location>
</feature>
<gene>
    <name evidence="6" type="ORF">C8N31_11634</name>
</gene>
<dbReference type="EMBL" id="QBKU01000016">
    <property type="protein sequence ID" value="PTX64477.1"/>
    <property type="molecule type" value="Genomic_DNA"/>
</dbReference>
<dbReference type="SMART" id="SM00062">
    <property type="entry name" value="PBPb"/>
    <property type="match status" value="1"/>
</dbReference>
<dbReference type="Gene3D" id="3.40.190.10">
    <property type="entry name" value="Periplasmic binding protein-like II"/>
    <property type="match status" value="2"/>
</dbReference>
<evidence type="ECO:0000256" key="2">
    <source>
        <dbReference type="ARBA" id="ARBA00022448"/>
    </source>
</evidence>
<dbReference type="InterPro" id="IPR001638">
    <property type="entry name" value="Solute-binding_3/MltF_N"/>
</dbReference>
<dbReference type="Pfam" id="PF00497">
    <property type="entry name" value="SBP_bac_3"/>
    <property type="match status" value="1"/>
</dbReference>